<comment type="caution">
    <text evidence="1">The sequence shown here is derived from an EMBL/GenBank/DDBJ whole genome shotgun (WGS) entry which is preliminary data.</text>
</comment>
<protein>
    <submittedName>
        <fullName evidence="1">Uncharacterized protein</fullName>
    </submittedName>
</protein>
<sequence>MGQYLSNINSCIVDRTNKNELVLNANSIVSGNGKENITSFLSMKQVADTLITNQTLSCEISLINQIQNHLVVLTKAKEINNVDTEVNEILTKNGLMLIIDHCQKSLERVKLIYNMQQQQQLQKSLRRKLSDHYDIAVPPVADQNATADVTTTFIQNVKRSQQVNEYERFSYLTIHSLASLLLGSFKISGQIDPSMSSQLISFVDQLCEQLPIKCVLSFQSPMKRHHLMLQSLEPLINHISELSLSSDSVTATQVTRILLKLLIAQASFKDLVTIISKLIFDTTDVYNLGDLFLQLNDWLEKALSQYEQHNYHEGEKMNTEAQKATDKGSLISLDCLKLNGIFPNERLSELHGGMFTGEFVAPILLA</sequence>
<name>A0A816PLJ5_9BILA</name>
<reference evidence="1" key="1">
    <citation type="submission" date="2021-02" db="EMBL/GenBank/DDBJ databases">
        <authorList>
            <person name="Nowell W R."/>
        </authorList>
    </citation>
    <scope>NUCLEOTIDE SEQUENCE</scope>
</reference>
<dbReference type="EMBL" id="CAJNRE010005918">
    <property type="protein sequence ID" value="CAF2051024.1"/>
    <property type="molecule type" value="Genomic_DNA"/>
</dbReference>
<dbReference type="Proteomes" id="UP000663824">
    <property type="component" value="Unassembled WGS sequence"/>
</dbReference>
<organism evidence="1 2">
    <name type="scientific">Rotaria magnacalcarata</name>
    <dbReference type="NCBI Taxonomy" id="392030"/>
    <lineage>
        <taxon>Eukaryota</taxon>
        <taxon>Metazoa</taxon>
        <taxon>Spiralia</taxon>
        <taxon>Gnathifera</taxon>
        <taxon>Rotifera</taxon>
        <taxon>Eurotatoria</taxon>
        <taxon>Bdelloidea</taxon>
        <taxon>Philodinida</taxon>
        <taxon>Philodinidae</taxon>
        <taxon>Rotaria</taxon>
    </lineage>
</organism>
<evidence type="ECO:0000313" key="2">
    <source>
        <dbReference type="Proteomes" id="UP000663824"/>
    </source>
</evidence>
<gene>
    <name evidence="1" type="ORF">MBJ925_LOCUS13015</name>
</gene>
<evidence type="ECO:0000313" key="1">
    <source>
        <dbReference type="EMBL" id="CAF2051024.1"/>
    </source>
</evidence>
<dbReference type="AlphaFoldDB" id="A0A816PLJ5"/>
<proteinExistence type="predicted"/>
<accession>A0A816PLJ5</accession>